<accession>A0A9E7G4W2</accession>
<dbReference type="Proteomes" id="UP001055439">
    <property type="component" value="Chromosome 6"/>
</dbReference>
<evidence type="ECO:0000313" key="1">
    <source>
        <dbReference type="EMBL" id="URE08414.1"/>
    </source>
</evidence>
<name>A0A9E7G4W2_9LILI</name>
<gene>
    <name evidence="1" type="ORF">MUK42_04744</name>
</gene>
<protein>
    <submittedName>
        <fullName evidence="1">Uncharacterized protein</fullName>
    </submittedName>
</protein>
<sequence length="136" mass="15817">MADENTNSDMSCISDLEADDNDAIKSVFRDLEELLAYQDGLPTDMFLGEGIVDPSNKLAETIWSSADLNENPELDILTANDDDEDRHPAYLVFRYLNENLEQDFLDANDYKDINNRYHQIVYVELRRKKHKTCFLY</sequence>
<organism evidence="1 2">
    <name type="scientific">Musa troglodytarum</name>
    <name type="common">fe'i banana</name>
    <dbReference type="NCBI Taxonomy" id="320322"/>
    <lineage>
        <taxon>Eukaryota</taxon>
        <taxon>Viridiplantae</taxon>
        <taxon>Streptophyta</taxon>
        <taxon>Embryophyta</taxon>
        <taxon>Tracheophyta</taxon>
        <taxon>Spermatophyta</taxon>
        <taxon>Magnoliopsida</taxon>
        <taxon>Liliopsida</taxon>
        <taxon>Zingiberales</taxon>
        <taxon>Musaceae</taxon>
        <taxon>Musa</taxon>
    </lineage>
</organism>
<keyword evidence="2" id="KW-1185">Reference proteome</keyword>
<reference evidence="1" key="1">
    <citation type="submission" date="2022-05" db="EMBL/GenBank/DDBJ databases">
        <title>The Musa troglodytarum L. genome provides insights into the mechanism of non-climacteric behaviour and enrichment of carotenoids.</title>
        <authorList>
            <person name="Wang J."/>
        </authorList>
    </citation>
    <scope>NUCLEOTIDE SEQUENCE</scope>
    <source>
        <tissue evidence="1">Leaf</tissue>
    </source>
</reference>
<dbReference type="AlphaFoldDB" id="A0A9E7G4W2"/>
<evidence type="ECO:0000313" key="2">
    <source>
        <dbReference type="Proteomes" id="UP001055439"/>
    </source>
</evidence>
<proteinExistence type="predicted"/>
<dbReference type="EMBL" id="CP097508">
    <property type="protein sequence ID" value="URE08414.1"/>
    <property type="molecule type" value="Genomic_DNA"/>
</dbReference>